<dbReference type="AlphaFoldDB" id="A0AAD7JZV8"/>
<organism evidence="3 4">
    <name type="scientific">Mycena metata</name>
    <dbReference type="NCBI Taxonomy" id="1033252"/>
    <lineage>
        <taxon>Eukaryota</taxon>
        <taxon>Fungi</taxon>
        <taxon>Dikarya</taxon>
        <taxon>Basidiomycota</taxon>
        <taxon>Agaricomycotina</taxon>
        <taxon>Agaricomycetes</taxon>
        <taxon>Agaricomycetidae</taxon>
        <taxon>Agaricales</taxon>
        <taxon>Marasmiineae</taxon>
        <taxon>Mycenaceae</taxon>
        <taxon>Mycena</taxon>
    </lineage>
</organism>
<protein>
    <submittedName>
        <fullName evidence="3">Uncharacterized protein</fullName>
    </submittedName>
</protein>
<reference evidence="3" key="1">
    <citation type="submission" date="2023-03" db="EMBL/GenBank/DDBJ databases">
        <title>Massive genome expansion in bonnet fungi (Mycena s.s.) driven by repeated elements and novel gene families across ecological guilds.</title>
        <authorList>
            <consortium name="Lawrence Berkeley National Laboratory"/>
            <person name="Harder C.B."/>
            <person name="Miyauchi S."/>
            <person name="Viragh M."/>
            <person name="Kuo A."/>
            <person name="Thoen E."/>
            <person name="Andreopoulos B."/>
            <person name="Lu D."/>
            <person name="Skrede I."/>
            <person name="Drula E."/>
            <person name="Henrissat B."/>
            <person name="Morin E."/>
            <person name="Kohler A."/>
            <person name="Barry K."/>
            <person name="LaButti K."/>
            <person name="Morin E."/>
            <person name="Salamov A."/>
            <person name="Lipzen A."/>
            <person name="Mereny Z."/>
            <person name="Hegedus B."/>
            <person name="Baldrian P."/>
            <person name="Stursova M."/>
            <person name="Weitz H."/>
            <person name="Taylor A."/>
            <person name="Grigoriev I.V."/>
            <person name="Nagy L.G."/>
            <person name="Martin F."/>
            <person name="Kauserud H."/>
        </authorList>
    </citation>
    <scope>NUCLEOTIDE SEQUENCE</scope>
    <source>
        <strain evidence="3">CBHHK182m</strain>
    </source>
</reference>
<feature type="coiled-coil region" evidence="1">
    <location>
        <begin position="534"/>
        <end position="561"/>
    </location>
</feature>
<evidence type="ECO:0000313" key="3">
    <source>
        <dbReference type="EMBL" id="KAJ7775399.1"/>
    </source>
</evidence>
<evidence type="ECO:0000256" key="1">
    <source>
        <dbReference type="SAM" id="Coils"/>
    </source>
</evidence>
<evidence type="ECO:0000313" key="4">
    <source>
        <dbReference type="Proteomes" id="UP001215598"/>
    </source>
</evidence>
<feature type="region of interest" description="Disordered" evidence="2">
    <location>
        <begin position="1"/>
        <end position="26"/>
    </location>
</feature>
<keyword evidence="4" id="KW-1185">Reference proteome</keyword>
<proteinExistence type="predicted"/>
<keyword evidence="1" id="KW-0175">Coiled coil</keyword>
<accession>A0AAD7JZV8</accession>
<sequence length="598" mass="67747">MSSAPPPDHKPPNPVNRSWPTWRTEAPQGKDAIKTAIANLFWQSMAEAISLIMSDTIDVAKWAGINVLALAKTAKPVSGTDLFNPTEEEKAFTHVARCLLQSEGLFDINILLEDRGMGDRIGLPLEELDWLFTRDLCRFTTRGVLRWGNAHGSILWGPLKFETGIKTEDKQVDGILITSRFNPVGRRPALRLVPVNGTVRLDNTDMKNIPLDTECRIPTSRPFALIKEVVDGLFIQVNSRDVYTEAILDTFVFRTLELHRHKSKRLSPTKLEEARKIAVQEVTSTWMNFQGTHAFENLVLDRSGAFVNLVCNNPEVAHWKPMFQNCQHFCSTLLKSNCFLRVDRHDRTGLPRTPVPPDDNKYESSLPSKLKVFKLVDDQTLKITPTFKEYFHAVTRSKGGATMVSFKESEVKETLVSQPARASLLDMRVYGIPILPRTVEYSKVNQRLGLRPDEPNDAWFAISAATLYFVTPINLVNELTQKMQSTRRATALGILGLGIFEWLEKAANPRLLNSIMFEALTLLTEKERQDIRDDVKYEKLLQEAMNKLVEAEKQGKAKKTKTCKQRVDAIKASRSYEVDIPRLRGKQRGSWDFMAGLN</sequence>
<comment type="caution">
    <text evidence="3">The sequence shown here is derived from an EMBL/GenBank/DDBJ whole genome shotgun (WGS) entry which is preliminary data.</text>
</comment>
<dbReference type="Proteomes" id="UP001215598">
    <property type="component" value="Unassembled WGS sequence"/>
</dbReference>
<dbReference type="EMBL" id="JARKIB010000010">
    <property type="protein sequence ID" value="KAJ7775399.1"/>
    <property type="molecule type" value="Genomic_DNA"/>
</dbReference>
<name>A0AAD7JZV8_9AGAR</name>
<gene>
    <name evidence="3" type="ORF">B0H16DRAFT_1879815</name>
</gene>
<evidence type="ECO:0000256" key="2">
    <source>
        <dbReference type="SAM" id="MobiDB-lite"/>
    </source>
</evidence>